<protein>
    <submittedName>
        <fullName evidence="1">Uncharacterized protein</fullName>
    </submittedName>
</protein>
<gene>
    <name evidence="1" type="ORF">ET33_18185</name>
</gene>
<dbReference type="AlphaFoldDB" id="A0A081NXV8"/>
<dbReference type="RefSeq" id="WP_036689525.1">
    <property type="nucleotide sequence ID" value="NZ_JNVM01000024.1"/>
</dbReference>
<comment type="caution">
    <text evidence="1">The sequence shown here is derived from an EMBL/GenBank/DDBJ whole genome shotgun (WGS) entry which is preliminary data.</text>
</comment>
<organism evidence="1 2">
    <name type="scientific">Paenibacillus tyrfis</name>
    <dbReference type="NCBI Taxonomy" id="1501230"/>
    <lineage>
        <taxon>Bacteria</taxon>
        <taxon>Bacillati</taxon>
        <taxon>Bacillota</taxon>
        <taxon>Bacilli</taxon>
        <taxon>Bacillales</taxon>
        <taxon>Paenibacillaceae</taxon>
        <taxon>Paenibacillus</taxon>
    </lineage>
</organism>
<evidence type="ECO:0000313" key="2">
    <source>
        <dbReference type="Proteomes" id="UP000028123"/>
    </source>
</evidence>
<dbReference type="eggNOG" id="COG0338">
    <property type="taxonomic scope" value="Bacteria"/>
</dbReference>
<keyword evidence="2" id="KW-1185">Reference proteome</keyword>
<reference evidence="1 2" key="1">
    <citation type="submission" date="2014-06" db="EMBL/GenBank/DDBJ databases">
        <title>Draft genome sequence of Paenibacillus sp. MSt1.</title>
        <authorList>
            <person name="Aw Y.K."/>
            <person name="Ong K.S."/>
            <person name="Gan H.M."/>
            <person name="Lee S.M."/>
        </authorList>
    </citation>
    <scope>NUCLEOTIDE SEQUENCE [LARGE SCALE GENOMIC DNA]</scope>
    <source>
        <strain evidence="1 2">MSt1</strain>
    </source>
</reference>
<proteinExistence type="predicted"/>
<sequence>MAGQLQRLSPHSGIVSGLYHEAVSRLNNLAQRYDSGSAYAEVLIANYDTGERLRERPTQPGLFEEWAEQADIAMPSLEWMKPYQQGGTNS</sequence>
<evidence type="ECO:0000313" key="1">
    <source>
        <dbReference type="EMBL" id="KEQ23281.1"/>
    </source>
</evidence>
<dbReference type="EMBL" id="JNVM01000024">
    <property type="protein sequence ID" value="KEQ23281.1"/>
    <property type="molecule type" value="Genomic_DNA"/>
</dbReference>
<dbReference type="Proteomes" id="UP000028123">
    <property type="component" value="Unassembled WGS sequence"/>
</dbReference>
<accession>A0A081NXV8</accession>
<name>A0A081NXV8_9BACL</name>